<feature type="region of interest" description="Disordered" evidence="1">
    <location>
        <begin position="307"/>
        <end position="334"/>
    </location>
</feature>
<evidence type="ECO:0000313" key="3">
    <source>
        <dbReference type="Proteomes" id="UP001595556"/>
    </source>
</evidence>
<dbReference type="InterPro" id="IPR011959">
    <property type="entry name" value="CHP02270"/>
</dbReference>
<sequence>MLEQHWEDCSLLFDARRWRVRSPRMSLAALARLDELTDAHLDGLVVASPAASSVLTRDAERLNTGQISAIAAYALRSSRLDLLDWLAGMSGEVAGWWESVGDGVAWASEESLGAVLTSGVRQTLPWNAVLKLLVCRLTGRAAHELFLSCLNDGASPPVQLMCLRVVGELGVSALNPRCVELIRSTNPQVSNQAALALWMSGERGVSLSAMSMLFRRAGSSGREDAEGAWFIQGLAQAQAFAELEREFATHSQHDARHAELISYAGLVGQVSLVLSAIGWMNVAKIARAAGEAFTWITGADLAELGLDRDPPEDFQSGPNDDPNDESVAMDEDEDLPWPDPVKVADWWHKNKHNFQSGVRYFMGRPVTVEHCIHVLKTGKQRQRFIAARYLKLLQPERPLFNCAAPAWRQQALLAKM</sequence>
<reference evidence="3" key="1">
    <citation type="journal article" date="2019" name="Int. J. Syst. Evol. Microbiol.">
        <title>The Global Catalogue of Microorganisms (GCM) 10K type strain sequencing project: providing services to taxonomists for standard genome sequencing and annotation.</title>
        <authorList>
            <consortium name="The Broad Institute Genomics Platform"/>
            <consortium name="The Broad Institute Genome Sequencing Center for Infectious Disease"/>
            <person name="Wu L."/>
            <person name="Ma J."/>
        </authorList>
    </citation>
    <scope>NUCLEOTIDE SEQUENCE [LARGE SCALE GENOMIC DNA]</scope>
    <source>
        <strain evidence="3">KCTC 52168</strain>
    </source>
</reference>
<dbReference type="NCBIfam" id="TIGR02270">
    <property type="entry name" value="TIGR02270 family protein"/>
    <property type="match status" value="1"/>
</dbReference>
<keyword evidence="3" id="KW-1185">Reference proteome</keyword>
<proteinExistence type="predicted"/>
<dbReference type="RefSeq" id="WP_377304228.1">
    <property type="nucleotide sequence ID" value="NZ_CP180191.1"/>
</dbReference>
<evidence type="ECO:0000313" key="2">
    <source>
        <dbReference type="EMBL" id="MFC3147561.1"/>
    </source>
</evidence>
<dbReference type="EMBL" id="JBHRTI010000004">
    <property type="protein sequence ID" value="MFC3147561.1"/>
    <property type="molecule type" value="Genomic_DNA"/>
</dbReference>
<feature type="compositionally biased region" description="Acidic residues" evidence="1">
    <location>
        <begin position="321"/>
        <end position="334"/>
    </location>
</feature>
<accession>A0ABV7H4M6</accession>
<comment type="caution">
    <text evidence="2">The sequence shown here is derived from an EMBL/GenBank/DDBJ whole genome shotgun (WGS) entry which is preliminary data.</text>
</comment>
<evidence type="ECO:0000256" key="1">
    <source>
        <dbReference type="SAM" id="MobiDB-lite"/>
    </source>
</evidence>
<name>A0ABV7H4M6_9BURK</name>
<dbReference type="Proteomes" id="UP001595556">
    <property type="component" value="Unassembled WGS sequence"/>
</dbReference>
<protein>
    <submittedName>
        <fullName evidence="2">TIGR02270 family protein</fullName>
    </submittedName>
</protein>
<gene>
    <name evidence="2" type="ORF">ACFOEN_07895</name>
</gene>
<organism evidence="2 3">
    <name type="scientific">Piscinibacterium candidicorallinum</name>
    <dbReference type="NCBI Taxonomy" id="1793872"/>
    <lineage>
        <taxon>Bacteria</taxon>
        <taxon>Pseudomonadati</taxon>
        <taxon>Pseudomonadota</taxon>
        <taxon>Betaproteobacteria</taxon>
        <taxon>Burkholderiales</taxon>
        <taxon>Piscinibacterium</taxon>
    </lineage>
</organism>